<evidence type="ECO:0000313" key="1">
    <source>
        <dbReference type="EMBL" id="GAA4821028.1"/>
    </source>
</evidence>
<protein>
    <submittedName>
        <fullName evidence="1">Alpha/beta fold hydrolase</fullName>
    </submittedName>
</protein>
<keyword evidence="2" id="KW-1185">Reference proteome</keyword>
<dbReference type="Proteomes" id="UP001500839">
    <property type="component" value="Unassembled WGS sequence"/>
</dbReference>
<dbReference type="SUPFAM" id="SSF53474">
    <property type="entry name" value="alpha/beta-Hydrolases"/>
    <property type="match status" value="1"/>
</dbReference>
<accession>A0ABP9D0A1</accession>
<dbReference type="PANTHER" id="PTHR36837">
    <property type="entry name" value="POLY(3-HYDROXYALKANOATE) POLYMERASE SUBUNIT PHAC"/>
    <property type="match status" value="1"/>
</dbReference>
<comment type="caution">
    <text evidence="1">The sequence shown here is derived from an EMBL/GenBank/DDBJ whole genome shotgun (WGS) entry which is preliminary data.</text>
</comment>
<evidence type="ECO:0000313" key="2">
    <source>
        <dbReference type="Proteomes" id="UP001500839"/>
    </source>
</evidence>
<dbReference type="InterPro" id="IPR029058">
    <property type="entry name" value="AB_hydrolase_fold"/>
</dbReference>
<dbReference type="InterPro" id="IPR051321">
    <property type="entry name" value="PHA/PHB_synthase"/>
</dbReference>
<proteinExistence type="predicted"/>
<reference evidence="2" key="1">
    <citation type="journal article" date="2019" name="Int. J. Syst. Evol. Microbiol.">
        <title>The Global Catalogue of Microorganisms (GCM) 10K type strain sequencing project: providing services to taxonomists for standard genome sequencing and annotation.</title>
        <authorList>
            <consortium name="The Broad Institute Genomics Platform"/>
            <consortium name="The Broad Institute Genome Sequencing Center for Infectious Disease"/>
            <person name="Wu L."/>
            <person name="Ma J."/>
        </authorList>
    </citation>
    <scope>NUCLEOTIDE SEQUENCE [LARGE SCALE GENOMIC DNA]</scope>
    <source>
        <strain evidence="2">JCM 18542</strain>
    </source>
</reference>
<dbReference type="Gene3D" id="3.40.50.1820">
    <property type="entry name" value="alpha/beta hydrolase"/>
    <property type="match status" value="1"/>
</dbReference>
<sequence length="373" mass="39153">MTATLAPQRAAGGPQARGTRTAALALAFRNAWALTPFGSGIERPAPLPSTVVHDAPHCTVRRYSAPGTDGAPVLLVPPLAVSIDCYDLRPGQSLAAHFVEAGRPVYVVDYGRIRYADRDMGFDDWFDRIIPTAIGVVLRDADNGPAAADPTPDLVAWSLGGTLSLLTAAHCPELPIRSIVAMGTPIDYAKNPSIAPLRAMGSLAPLPVVGGVVRTAGGIPSPLVKLSYRSTALTRELTRPWFIAHNLTDTTALAQMEAIDRFMAGMPGYPARFYTQMHKNLIMGNALASGGVRMGGHDVDLADLRVPVLAICGDTDVLAPAASVAATADVLAGSPRVLVETVPGSHLGMVAGSGARMHTWPVIDRFHGELGGR</sequence>
<dbReference type="GO" id="GO:0016787">
    <property type="term" value="F:hydrolase activity"/>
    <property type="evidence" value="ECO:0007669"/>
    <property type="project" value="UniProtKB-KW"/>
</dbReference>
<name>A0ABP9D0A1_9ACTN</name>
<dbReference type="RefSeq" id="WP_242474553.1">
    <property type="nucleotide sequence ID" value="NZ_BAABKQ010000001.1"/>
</dbReference>
<organism evidence="1 2">
    <name type="scientific">Tomitella cavernea</name>
    <dbReference type="NCBI Taxonomy" id="1387982"/>
    <lineage>
        <taxon>Bacteria</taxon>
        <taxon>Bacillati</taxon>
        <taxon>Actinomycetota</taxon>
        <taxon>Actinomycetes</taxon>
        <taxon>Mycobacteriales</taxon>
        <taxon>Tomitella</taxon>
    </lineage>
</organism>
<gene>
    <name evidence="1" type="ORF">GCM10023353_31420</name>
</gene>
<dbReference type="PANTHER" id="PTHR36837:SF2">
    <property type="entry name" value="POLY(3-HYDROXYALKANOATE) POLYMERASE SUBUNIT PHAC"/>
    <property type="match status" value="1"/>
</dbReference>
<keyword evidence="1" id="KW-0378">Hydrolase</keyword>
<dbReference type="EMBL" id="BAABKQ010000001">
    <property type="protein sequence ID" value="GAA4821028.1"/>
    <property type="molecule type" value="Genomic_DNA"/>
</dbReference>